<evidence type="ECO:0000313" key="2">
    <source>
        <dbReference type="Proteomes" id="UP001459277"/>
    </source>
</evidence>
<proteinExistence type="predicted"/>
<sequence length="83" mass="9252">MCTKNLSLTSMFENLKPQRKSLDSHRKFDSINTVPDLVPLSQIRTHGGGGGASIWISPSTDFDRQAVDNNLHDRQGFIAKRVV</sequence>
<dbReference type="Proteomes" id="UP001459277">
    <property type="component" value="Unassembled WGS sequence"/>
</dbReference>
<comment type="caution">
    <text evidence="1">The sequence shown here is derived from an EMBL/GenBank/DDBJ whole genome shotgun (WGS) entry which is preliminary data.</text>
</comment>
<name>A0AAW2CMX3_9ROSI</name>
<gene>
    <name evidence="1" type="ORF">SO802_018766</name>
</gene>
<protein>
    <submittedName>
        <fullName evidence="1">Uncharacterized protein</fullName>
    </submittedName>
</protein>
<reference evidence="1 2" key="1">
    <citation type="submission" date="2024-01" db="EMBL/GenBank/DDBJ databases">
        <title>A telomere-to-telomere, gap-free genome of sweet tea (Lithocarpus litseifolius).</title>
        <authorList>
            <person name="Zhou J."/>
        </authorList>
    </citation>
    <scope>NUCLEOTIDE SEQUENCE [LARGE SCALE GENOMIC DNA]</scope>
    <source>
        <strain evidence="1">Zhou-2022a</strain>
        <tissue evidence="1">Leaf</tissue>
    </source>
</reference>
<accession>A0AAW2CMX3</accession>
<organism evidence="1 2">
    <name type="scientific">Lithocarpus litseifolius</name>
    <dbReference type="NCBI Taxonomy" id="425828"/>
    <lineage>
        <taxon>Eukaryota</taxon>
        <taxon>Viridiplantae</taxon>
        <taxon>Streptophyta</taxon>
        <taxon>Embryophyta</taxon>
        <taxon>Tracheophyta</taxon>
        <taxon>Spermatophyta</taxon>
        <taxon>Magnoliopsida</taxon>
        <taxon>eudicotyledons</taxon>
        <taxon>Gunneridae</taxon>
        <taxon>Pentapetalae</taxon>
        <taxon>rosids</taxon>
        <taxon>fabids</taxon>
        <taxon>Fagales</taxon>
        <taxon>Fagaceae</taxon>
        <taxon>Lithocarpus</taxon>
    </lineage>
</organism>
<evidence type="ECO:0000313" key="1">
    <source>
        <dbReference type="EMBL" id="KAK9999163.1"/>
    </source>
</evidence>
<dbReference type="AlphaFoldDB" id="A0AAW2CMX3"/>
<dbReference type="EMBL" id="JAZDWU010000006">
    <property type="protein sequence ID" value="KAK9999163.1"/>
    <property type="molecule type" value="Genomic_DNA"/>
</dbReference>
<keyword evidence="2" id="KW-1185">Reference proteome</keyword>